<dbReference type="AlphaFoldDB" id="A0A371EMM7"/>
<accession>A0A371EMM7</accession>
<keyword evidence="2" id="KW-1185">Reference proteome</keyword>
<organism evidence="1 2">
    <name type="scientific">Mucuna pruriens</name>
    <name type="common">Velvet bean</name>
    <name type="synonym">Dolichos pruriens</name>
    <dbReference type="NCBI Taxonomy" id="157652"/>
    <lineage>
        <taxon>Eukaryota</taxon>
        <taxon>Viridiplantae</taxon>
        <taxon>Streptophyta</taxon>
        <taxon>Embryophyta</taxon>
        <taxon>Tracheophyta</taxon>
        <taxon>Spermatophyta</taxon>
        <taxon>Magnoliopsida</taxon>
        <taxon>eudicotyledons</taxon>
        <taxon>Gunneridae</taxon>
        <taxon>Pentapetalae</taxon>
        <taxon>rosids</taxon>
        <taxon>fabids</taxon>
        <taxon>Fabales</taxon>
        <taxon>Fabaceae</taxon>
        <taxon>Papilionoideae</taxon>
        <taxon>50 kb inversion clade</taxon>
        <taxon>NPAAA clade</taxon>
        <taxon>indigoferoid/millettioid clade</taxon>
        <taxon>Phaseoleae</taxon>
        <taxon>Mucuna</taxon>
    </lineage>
</organism>
<dbReference type="PANTHER" id="PTHR11439">
    <property type="entry name" value="GAG-POL-RELATED RETROTRANSPOSON"/>
    <property type="match status" value="1"/>
</dbReference>
<name>A0A371EMM7_MUCPR</name>
<reference evidence="1" key="1">
    <citation type="submission" date="2018-05" db="EMBL/GenBank/DDBJ databases">
        <title>Draft genome of Mucuna pruriens seed.</title>
        <authorList>
            <person name="Nnadi N.E."/>
            <person name="Vos R."/>
            <person name="Hasami M.H."/>
            <person name="Devisetty U.K."/>
            <person name="Aguiy J.C."/>
        </authorList>
    </citation>
    <scope>NUCLEOTIDE SEQUENCE [LARGE SCALE GENOMIC DNA]</scope>
    <source>
        <strain evidence="1">JCA_2017</strain>
    </source>
</reference>
<comment type="caution">
    <text evidence="1">The sequence shown here is derived from an EMBL/GenBank/DDBJ whole genome shotgun (WGS) entry which is preliminary data.</text>
</comment>
<evidence type="ECO:0000313" key="1">
    <source>
        <dbReference type="EMBL" id="RDX67313.1"/>
    </source>
</evidence>
<gene>
    <name evidence="1" type="ORF">CR513_53831</name>
</gene>
<evidence type="ECO:0000313" key="2">
    <source>
        <dbReference type="Proteomes" id="UP000257109"/>
    </source>
</evidence>
<dbReference type="Proteomes" id="UP000257109">
    <property type="component" value="Unassembled WGS sequence"/>
</dbReference>
<protein>
    <recommendedName>
        <fullName evidence="3">Mitochondrial protein</fullName>
    </recommendedName>
</protein>
<evidence type="ECO:0008006" key="3">
    <source>
        <dbReference type="Google" id="ProtNLM"/>
    </source>
</evidence>
<proteinExistence type="predicted"/>
<dbReference type="EMBL" id="QJKJ01013054">
    <property type="protein sequence ID" value="RDX67313.1"/>
    <property type="molecule type" value="Genomic_DNA"/>
</dbReference>
<sequence length="145" mass="16507">MLNLLNTPMGPNVKLLTNYRELLLDLGRYKRLVGKLNYLSHSLDISFGVHRWDVVIWIVKYNKSALGKGLIYEDICLAQIVGYSHVDWAGSPSDWRSTSGTLWQDHWDVVIWIVKYIKSALGKGLIYEDIGLAQIVGYSHADWAS</sequence>
<feature type="non-terminal residue" evidence="1">
    <location>
        <position position="1"/>
    </location>
</feature>
<dbReference type="PANTHER" id="PTHR11439:SF484">
    <property type="entry name" value="REVERSE TRANSCRIPTASE TY1_COPIA-TYPE DOMAIN-CONTAINING PROTEIN"/>
    <property type="match status" value="1"/>
</dbReference>